<dbReference type="SUPFAM" id="SSF56235">
    <property type="entry name" value="N-terminal nucleophile aminohydrolases (Ntn hydrolases)"/>
    <property type="match status" value="1"/>
</dbReference>
<proteinExistence type="predicted"/>
<dbReference type="PROSITE" id="PS51278">
    <property type="entry name" value="GATASE_TYPE_2"/>
    <property type="match status" value="1"/>
</dbReference>
<evidence type="ECO:0000313" key="3">
    <source>
        <dbReference type="EMBL" id="MFC2991465.1"/>
    </source>
</evidence>
<dbReference type="RefSeq" id="WP_379755818.1">
    <property type="nucleotide sequence ID" value="NZ_JBHRSQ010000008.1"/>
</dbReference>
<accession>A0ABV7B5C0</accession>
<feature type="domain" description="Glutamine amidotransferase type-2" evidence="2">
    <location>
        <begin position="2"/>
        <end position="262"/>
    </location>
</feature>
<dbReference type="Pfam" id="PF13230">
    <property type="entry name" value="GATase_4"/>
    <property type="match status" value="1"/>
</dbReference>
<protein>
    <submittedName>
        <fullName evidence="3">Class II glutamine amidotransferase</fullName>
    </submittedName>
</protein>
<comment type="caution">
    <text evidence="3">The sequence shown here is derived from an EMBL/GenBank/DDBJ whole genome shotgun (WGS) entry which is preliminary data.</text>
</comment>
<organism evidence="3 4">
    <name type="scientific">Halomonas tibetensis</name>
    <dbReference type="NCBI Taxonomy" id="2259590"/>
    <lineage>
        <taxon>Bacteria</taxon>
        <taxon>Pseudomonadati</taxon>
        <taxon>Pseudomonadota</taxon>
        <taxon>Gammaproteobacteria</taxon>
        <taxon>Oceanospirillales</taxon>
        <taxon>Halomonadaceae</taxon>
        <taxon>Halomonas</taxon>
    </lineage>
</organism>
<dbReference type="Proteomes" id="UP001595386">
    <property type="component" value="Unassembled WGS sequence"/>
</dbReference>
<dbReference type="InterPro" id="IPR017932">
    <property type="entry name" value="GATase_2_dom"/>
</dbReference>
<sequence length="270" mass="29363">MCELLALSCRHPTRLTSSLTALASHAQGTSRNRDGWGLAFYQGRDLDLYRGTEAANSSAMVRWLEAHGPLTRLSLGYIRHATQGTVELANTGPFIRELNGRVHCFTHNGNLARLFHDAEAPAGHYQPVGATDSEVAFCHLLSGLERLSAPLHVLPSLDARLEAVAEVAGTLRHFGPANFLYADGDTLFAHADRRLQPSTGLVTPPGLYWLACPSQSSSDLLEPPHSPQADQTQHAILVSSVPLSDEDWRPLPQGRILAVRDGELVAEMQI</sequence>
<gene>
    <name evidence="3" type="ORF">ACFODV_05425</name>
</gene>
<keyword evidence="4" id="KW-1185">Reference proteome</keyword>
<dbReference type="InterPro" id="IPR026869">
    <property type="entry name" value="EgtC-like"/>
</dbReference>
<name>A0ABV7B5C0_9GAMM</name>
<dbReference type="EMBL" id="JBHRSQ010000008">
    <property type="protein sequence ID" value="MFC2991465.1"/>
    <property type="molecule type" value="Genomic_DNA"/>
</dbReference>
<dbReference type="InterPro" id="IPR029055">
    <property type="entry name" value="Ntn_hydrolases_N"/>
</dbReference>
<keyword evidence="1 3" id="KW-0315">Glutamine amidotransferase</keyword>
<dbReference type="PANTHER" id="PTHR42824">
    <property type="entry name" value="GLUTAMINE AMIDOTRANSFERASE"/>
    <property type="match status" value="1"/>
</dbReference>
<evidence type="ECO:0000259" key="2">
    <source>
        <dbReference type="PROSITE" id="PS51278"/>
    </source>
</evidence>
<reference evidence="4" key="1">
    <citation type="journal article" date="2019" name="Int. J. Syst. Evol. Microbiol.">
        <title>The Global Catalogue of Microorganisms (GCM) 10K type strain sequencing project: providing services to taxonomists for standard genome sequencing and annotation.</title>
        <authorList>
            <consortium name="The Broad Institute Genomics Platform"/>
            <consortium name="The Broad Institute Genome Sequencing Center for Infectious Disease"/>
            <person name="Wu L."/>
            <person name="Ma J."/>
        </authorList>
    </citation>
    <scope>NUCLEOTIDE SEQUENCE [LARGE SCALE GENOMIC DNA]</scope>
    <source>
        <strain evidence="4">KCTC 52660</strain>
    </source>
</reference>
<dbReference type="CDD" id="cd01908">
    <property type="entry name" value="YafJ"/>
    <property type="match status" value="1"/>
</dbReference>
<dbReference type="Gene3D" id="3.60.20.10">
    <property type="entry name" value="Glutamine Phosphoribosylpyrophosphate, subunit 1, domain 1"/>
    <property type="match status" value="1"/>
</dbReference>
<dbReference type="PANTHER" id="PTHR42824:SF1">
    <property type="entry name" value="GLUTAMINE AMIDOTRANSFERASE YAFJ-RELATED"/>
    <property type="match status" value="1"/>
</dbReference>
<evidence type="ECO:0000313" key="4">
    <source>
        <dbReference type="Proteomes" id="UP001595386"/>
    </source>
</evidence>
<evidence type="ECO:0000256" key="1">
    <source>
        <dbReference type="ARBA" id="ARBA00022962"/>
    </source>
</evidence>